<dbReference type="OrthoDB" id="2418900at2759"/>
<protein>
    <submittedName>
        <fullName evidence="1">Uncharacterized protein</fullName>
    </submittedName>
</protein>
<dbReference type="Proteomes" id="UP000297245">
    <property type="component" value="Unassembled WGS sequence"/>
</dbReference>
<proteinExistence type="predicted"/>
<feature type="non-terminal residue" evidence="1">
    <location>
        <position position="1"/>
    </location>
</feature>
<dbReference type="EMBL" id="ML179398">
    <property type="protein sequence ID" value="THU88727.1"/>
    <property type="molecule type" value="Genomic_DNA"/>
</dbReference>
<reference evidence="1 2" key="1">
    <citation type="journal article" date="2019" name="Nat. Ecol. Evol.">
        <title>Megaphylogeny resolves global patterns of mushroom evolution.</title>
        <authorList>
            <person name="Varga T."/>
            <person name="Krizsan K."/>
            <person name="Foldi C."/>
            <person name="Dima B."/>
            <person name="Sanchez-Garcia M."/>
            <person name="Sanchez-Ramirez S."/>
            <person name="Szollosi G.J."/>
            <person name="Szarkandi J.G."/>
            <person name="Papp V."/>
            <person name="Albert L."/>
            <person name="Andreopoulos W."/>
            <person name="Angelini C."/>
            <person name="Antonin V."/>
            <person name="Barry K.W."/>
            <person name="Bougher N.L."/>
            <person name="Buchanan P."/>
            <person name="Buyck B."/>
            <person name="Bense V."/>
            <person name="Catcheside P."/>
            <person name="Chovatia M."/>
            <person name="Cooper J."/>
            <person name="Damon W."/>
            <person name="Desjardin D."/>
            <person name="Finy P."/>
            <person name="Geml J."/>
            <person name="Haridas S."/>
            <person name="Hughes K."/>
            <person name="Justo A."/>
            <person name="Karasinski D."/>
            <person name="Kautmanova I."/>
            <person name="Kiss B."/>
            <person name="Kocsube S."/>
            <person name="Kotiranta H."/>
            <person name="LaButti K.M."/>
            <person name="Lechner B.E."/>
            <person name="Liimatainen K."/>
            <person name="Lipzen A."/>
            <person name="Lukacs Z."/>
            <person name="Mihaltcheva S."/>
            <person name="Morgado L.N."/>
            <person name="Niskanen T."/>
            <person name="Noordeloos M.E."/>
            <person name="Ohm R.A."/>
            <person name="Ortiz-Santana B."/>
            <person name="Ovrebo C."/>
            <person name="Racz N."/>
            <person name="Riley R."/>
            <person name="Savchenko A."/>
            <person name="Shiryaev A."/>
            <person name="Soop K."/>
            <person name="Spirin V."/>
            <person name="Szebenyi C."/>
            <person name="Tomsovsky M."/>
            <person name="Tulloss R.E."/>
            <person name="Uehling J."/>
            <person name="Grigoriev I.V."/>
            <person name="Vagvolgyi C."/>
            <person name="Papp T."/>
            <person name="Martin F.M."/>
            <person name="Miettinen O."/>
            <person name="Hibbett D.S."/>
            <person name="Nagy L.G."/>
        </authorList>
    </citation>
    <scope>NUCLEOTIDE SEQUENCE [LARGE SCALE GENOMIC DNA]</scope>
    <source>
        <strain evidence="1 2">CBS 962.96</strain>
    </source>
</reference>
<accession>A0A4S8LI24</accession>
<name>A0A4S8LI24_DENBC</name>
<dbReference type="Pfam" id="PF18759">
    <property type="entry name" value="Plavaka"/>
    <property type="match status" value="1"/>
</dbReference>
<organism evidence="1 2">
    <name type="scientific">Dendrothele bispora (strain CBS 962.96)</name>
    <dbReference type="NCBI Taxonomy" id="1314807"/>
    <lineage>
        <taxon>Eukaryota</taxon>
        <taxon>Fungi</taxon>
        <taxon>Dikarya</taxon>
        <taxon>Basidiomycota</taxon>
        <taxon>Agaricomycotina</taxon>
        <taxon>Agaricomycetes</taxon>
        <taxon>Agaricomycetidae</taxon>
        <taxon>Agaricales</taxon>
        <taxon>Agaricales incertae sedis</taxon>
        <taxon>Dendrothele</taxon>
    </lineage>
</organism>
<dbReference type="AlphaFoldDB" id="A0A4S8LI24"/>
<dbReference type="InterPro" id="IPR041078">
    <property type="entry name" value="Plavaka"/>
</dbReference>
<evidence type="ECO:0000313" key="2">
    <source>
        <dbReference type="Proteomes" id="UP000297245"/>
    </source>
</evidence>
<gene>
    <name evidence="1" type="ORF">K435DRAFT_679303</name>
</gene>
<sequence>LGLSYKNSRELNIIIDKYIPPPCPSFVRQEVVVQGQPIEFYSRDLLECLKSLWGNPDFAGQLIVEPELHYVDEDMTIRAYHDMHTGKWWWDKQELRKPGSTIIPVIISSDQTQLTTFRNKNWYPVYVTIGNIPKEIRRKPSRQGQMLLGYLPIIKLSSLTGPLAMRRRMIANIFHACVGYMLKPLEDLGREGVQMTSGDGLVRDTHPLFALRDVQIGCLCFSAYYRHL</sequence>
<evidence type="ECO:0000313" key="1">
    <source>
        <dbReference type="EMBL" id="THU88727.1"/>
    </source>
</evidence>
<keyword evidence="2" id="KW-1185">Reference proteome</keyword>